<sequence>MGTRGKLEVDIDLKSKPDKFWETIRNSTDIFPKAFPTDYKSIDILEGDGKAAGSIRHITYAEGSPIVKSSKEKILAADDTKKTVSYAVIEGDLLKYYDKFIGHITVTPSGEGSEVKWTAEYHKASPDVPDPTVVKDFAVKNFLEVDAYVLANA</sequence>
<dbReference type="InterPro" id="IPR023393">
    <property type="entry name" value="START-like_dom_sf"/>
</dbReference>
<dbReference type="InterPro" id="IPR024949">
    <property type="entry name" value="Bet_v_I_allergen"/>
</dbReference>
<dbReference type="InterPro" id="IPR051761">
    <property type="entry name" value="MLP-like_ligand-binding"/>
</dbReference>
<evidence type="ECO:0000256" key="1">
    <source>
        <dbReference type="ARBA" id="ARBA00009744"/>
    </source>
</evidence>
<feature type="domain" description="Bet v I/Major latex protein" evidence="4">
    <location>
        <begin position="2"/>
        <end position="152"/>
    </location>
</feature>
<gene>
    <name evidence="5" type="ORF">KK1_012481</name>
</gene>
<dbReference type="GO" id="GO:0009738">
    <property type="term" value="P:abscisic acid-activated signaling pathway"/>
    <property type="evidence" value="ECO:0007669"/>
    <property type="project" value="InterPro"/>
</dbReference>
<dbReference type="Gene3D" id="3.30.530.20">
    <property type="match status" value="1"/>
</dbReference>
<dbReference type="GO" id="GO:0010427">
    <property type="term" value="F:abscisic acid binding"/>
    <property type="evidence" value="ECO:0007669"/>
    <property type="project" value="InterPro"/>
</dbReference>
<evidence type="ECO:0000313" key="5">
    <source>
        <dbReference type="EMBL" id="KYP66195.1"/>
    </source>
</evidence>
<protein>
    <submittedName>
        <fullName evidence="5">MLP-like protein 423 family</fullName>
    </submittedName>
</protein>
<organism evidence="5 6">
    <name type="scientific">Cajanus cajan</name>
    <name type="common">Pigeon pea</name>
    <name type="synonym">Cajanus indicus</name>
    <dbReference type="NCBI Taxonomy" id="3821"/>
    <lineage>
        <taxon>Eukaryota</taxon>
        <taxon>Viridiplantae</taxon>
        <taxon>Streptophyta</taxon>
        <taxon>Embryophyta</taxon>
        <taxon>Tracheophyta</taxon>
        <taxon>Spermatophyta</taxon>
        <taxon>Magnoliopsida</taxon>
        <taxon>eudicotyledons</taxon>
        <taxon>Gunneridae</taxon>
        <taxon>Pentapetalae</taxon>
        <taxon>rosids</taxon>
        <taxon>fabids</taxon>
        <taxon>Fabales</taxon>
        <taxon>Fabaceae</taxon>
        <taxon>Papilionoideae</taxon>
        <taxon>50 kb inversion clade</taxon>
        <taxon>NPAAA clade</taxon>
        <taxon>indigoferoid/millettioid clade</taxon>
        <taxon>Phaseoleae</taxon>
        <taxon>Cajanus</taxon>
    </lineage>
</organism>
<dbReference type="FunFam" id="3.30.530.20:FF:000007">
    <property type="entry name" value="Major pollen allergen Bet v 1-A"/>
    <property type="match status" value="1"/>
</dbReference>
<proteinExistence type="inferred from homology"/>
<dbReference type="OMA" id="HDYKSID"/>
<dbReference type="SUPFAM" id="SSF55961">
    <property type="entry name" value="Bet v1-like"/>
    <property type="match status" value="1"/>
</dbReference>
<evidence type="ECO:0000259" key="4">
    <source>
        <dbReference type="SMART" id="SM01037"/>
    </source>
</evidence>
<dbReference type="PANTHER" id="PTHR31907">
    <property type="entry name" value="MLP-LIKE PROTEIN 423"/>
    <property type="match status" value="1"/>
</dbReference>
<keyword evidence="6" id="KW-1185">Reference proteome</keyword>
<dbReference type="STRING" id="3821.A0A151TGL6"/>
<keyword evidence="2" id="KW-0611">Plant defense</keyword>
<dbReference type="OrthoDB" id="1567931at2759"/>
<dbReference type="EMBL" id="CM003608">
    <property type="protein sequence ID" value="KYP66195.1"/>
    <property type="molecule type" value="Genomic_DNA"/>
</dbReference>
<dbReference type="SMART" id="SM01037">
    <property type="entry name" value="Bet_v_1"/>
    <property type="match status" value="1"/>
</dbReference>
<evidence type="ECO:0000256" key="3">
    <source>
        <dbReference type="ARBA" id="ARBA00023265"/>
    </source>
</evidence>
<dbReference type="AlphaFoldDB" id="A0A151TGL6"/>
<dbReference type="Pfam" id="PF00407">
    <property type="entry name" value="Bet_v_1"/>
    <property type="match status" value="1"/>
</dbReference>
<comment type="similarity">
    <text evidence="1">Belongs to the BetVI family.</text>
</comment>
<evidence type="ECO:0000256" key="2">
    <source>
        <dbReference type="ARBA" id="ARBA00022821"/>
    </source>
</evidence>
<dbReference type="InterPro" id="IPR000916">
    <property type="entry name" value="Bet_v_I/MLP"/>
</dbReference>
<dbReference type="Proteomes" id="UP000075243">
    <property type="component" value="Chromosome 6"/>
</dbReference>
<dbReference type="GO" id="GO:0038023">
    <property type="term" value="F:signaling receptor activity"/>
    <property type="evidence" value="ECO:0007669"/>
    <property type="project" value="InterPro"/>
</dbReference>
<reference evidence="5 6" key="1">
    <citation type="journal article" date="2012" name="Nat. Biotechnol.">
        <title>Draft genome sequence of pigeonpea (Cajanus cajan), an orphan legume crop of resource-poor farmers.</title>
        <authorList>
            <person name="Varshney R.K."/>
            <person name="Chen W."/>
            <person name="Li Y."/>
            <person name="Bharti A.K."/>
            <person name="Saxena R.K."/>
            <person name="Schlueter J.A."/>
            <person name="Donoghue M.T."/>
            <person name="Azam S."/>
            <person name="Fan G."/>
            <person name="Whaley A.M."/>
            <person name="Farmer A.D."/>
            <person name="Sheridan J."/>
            <person name="Iwata A."/>
            <person name="Tuteja R."/>
            <person name="Penmetsa R.V."/>
            <person name="Wu W."/>
            <person name="Upadhyaya H.D."/>
            <person name="Yang S.P."/>
            <person name="Shah T."/>
            <person name="Saxena K.B."/>
            <person name="Michael T."/>
            <person name="McCombie W.R."/>
            <person name="Yang B."/>
            <person name="Zhang G."/>
            <person name="Yang H."/>
            <person name="Wang J."/>
            <person name="Spillane C."/>
            <person name="Cook D.R."/>
            <person name="May G.D."/>
            <person name="Xu X."/>
            <person name="Jackson S.A."/>
        </authorList>
    </citation>
    <scope>NUCLEOTIDE SEQUENCE [LARGE SCALE GENOMIC DNA]</scope>
    <source>
        <strain evidence="6">cv. Asha</strain>
    </source>
</reference>
<dbReference type="CDD" id="cd07816">
    <property type="entry name" value="Bet_v1-like"/>
    <property type="match status" value="1"/>
</dbReference>
<dbReference type="GO" id="GO:0006952">
    <property type="term" value="P:defense response"/>
    <property type="evidence" value="ECO:0007669"/>
    <property type="project" value="UniProtKB-KW"/>
</dbReference>
<dbReference type="Gramene" id="C.cajan_12110.t">
    <property type="protein sequence ID" value="C.cajan_12110.t"/>
    <property type="gene ID" value="C.cajan_12110"/>
</dbReference>
<accession>A0A151TGL6</accession>
<dbReference type="PRINTS" id="PR00634">
    <property type="entry name" value="BETALLERGEN"/>
</dbReference>
<dbReference type="GO" id="GO:0004864">
    <property type="term" value="F:protein phosphatase inhibitor activity"/>
    <property type="evidence" value="ECO:0007669"/>
    <property type="project" value="InterPro"/>
</dbReference>
<name>A0A151TGL6_CAJCA</name>
<evidence type="ECO:0000313" key="6">
    <source>
        <dbReference type="Proteomes" id="UP000075243"/>
    </source>
</evidence>
<keyword evidence="3" id="KW-0568">Pathogenesis-related protein</keyword>